<evidence type="ECO:0000313" key="3">
    <source>
        <dbReference type="EMBL" id="MDT8840016.1"/>
    </source>
</evidence>
<keyword evidence="2" id="KW-0614">Plasmid</keyword>
<dbReference type="EMBL" id="CP010024">
    <property type="protein sequence ID" value="AJZ56195.1"/>
    <property type="molecule type" value="Genomic_DNA"/>
</dbReference>
<evidence type="ECO:0000313" key="5">
    <source>
        <dbReference type="Proteomes" id="UP001246473"/>
    </source>
</evidence>
<evidence type="ECO:0000313" key="4">
    <source>
        <dbReference type="Proteomes" id="UP000032614"/>
    </source>
</evidence>
<feature type="signal peptide" evidence="1">
    <location>
        <begin position="1"/>
        <end position="25"/>
    </location>
</feature>
<sequence>MLSFRKAALIAAILAAAQASNTVLAAPVMLPAVHQRGSVKYVSGGIGSDQSAALQSAMRDYPLALEFAGKTAYGNEYLSDVRVRIVDIHGARRLKATAHGPFLLASLPDGRYKITAIYRGKTLQRVVKVSSGAHLHLLFVWRSHADWSVT</sequence>
<dbReference type="RefSeq" id="WP_028199966.1">
    <property type="nucleotide sequence ID" value="NZ_CADFGE010000021.1"/>
</dbReference>
<reference evidence="2 4" key="1">
    <citation type="journal article" date="2015" name="Genome Announc.">
        <title>Complete genome sequences for 59 burkholderia isolates, both pathogenic and near neighbor.</title>
        <authorList>
            <person name="Johnson S.L."/>
            <person name="Bishop-Lilly K.A."/>
            <person name="Ladner J.T."/>
            <person name="Daligault H.E."/>
            <person name="Davenport K.W."/>
            <person name="Jaissle J."/>
            <person name="Frey K.G."/>
            <person name="Koroleva G.I."/>
            <person name="Bruce D.C."/>
            <person name="Coyne S.R."/>
            <person name="Broomall S.M."/>
            <person name="Li P.E."/>
            <person name="Teshima H."/>
            <person name="Gibbons H.S."/>
            <person name="Palacios G.F."/>
            <person name="Rosenzweig C.N."/>
            <person name="Redden C.L."/>
            <person name="Xu Y."/>
            <person name="Minogue T.D."/>
            <person name="Chain P.S."/>
        </authorList>
    </citation>
    <scope>NUCLEOTIDE SEQUENCE [LARGE SCALE GENOMIC DNA]</scope>
    <source>
        <strain evidence="2 4">ATCC BAA-463</strain>
        <plasmid evidence="2 4">pBIL</plasmid>
    </source>
</reference>
<feature type="chain" id="PRO_5042593222" evidence="1">
    <location>
        <begin position="26"/>
        <end position="150"/>
    </location>
</feature>
<dbReference type="AlphaFoldDB" id="A0AAJ3VX16"/>
<name>A0AAJ3VX16_9BURK</name>
<reference evidence="3" key="2">
    <citation type="submission" date="2022-08" db="EMBL/GenBank/DDBJ databases">
        <authorList>
            <person name="Kim S.-J."/>
        </authorList>
    </citation>
    <scope>NUCLEOTIDE SEQUENCE</scope>
    <source>
        <strain evidence="3">KJ</strain>
    </source>
</reference>
<accession>A0AAJ3VX16</accession>
<organism evidence="3 5">
    <name type="scientific">Paraburkholderia fungorum</name>
    <dbReference type="NCBI Taxonomy" id="134537"/>
    <lineage>
        <taxon>Bacteria</taxon>
        <taxon>Pseudomonadati</taxon>
        <taxon>Pseudomonadota</taxon>
        <taxon>Betaproteobacteria</taxon>
        <taxon>Burkholderiales</taxon>
        <taxon>Burkholderiaceae</taxon>
        <taxon>Paraburkholderia</taxon>
    </lineage>
</organism>
<dbReference type="GO" id="GO:0004180">
    <property type="term" value="F:carboxypeptidase activity"/>
    <property type="evidence" value="ECO:0007669"/>
    <property type="project" value="UniProtKB-KW"/>
</dbReference>
<dbReference type="KEGG" id="bfn:OI25_7987"/>
<dbReference type="Proteomes" id="UP000032614">
    <property type="component" value="Plasmid pBIL"/>
</dbReference>
<evidence type="ECO:0000256" key="1">
    <source>
        <dbReference type="SAM" id="SignalP"/>
    </source>
</evidence>
<dbReference type="EMBL" id="JANSLM010000008">
    <property type="protein sequence ID" value="MDT8840016.1"/>
    <property type="molecule type" value="Genomic_DNA"/>
</dbReference>
<protein>
    <submittedName>
        <fullName evidence="3">Carboxypeptidase regulatory-like domain-containing protein</fullName>
    </submittedName>
    <submittedName>
        <fullName evidence="2">Exported protein</fullName>
    </submittedName>
</protein>
<keyword evidence="3" id="KW-0378">Hydrolase</keyword>
<keyword evidence="1" id="KW-0732">Signal</keyword>
<proteinExistence type="predicted"/>
<keyword evidence="3" id="KW-0121">Carboxypeptidase</keyword>
<dbReference type="Proteomes" id="UP001246473">
    <property type="component" value="Unassembled WGS sequence"/>
</dbReference>
<geneLocation type="plasmid" evidence="2 4">
    <name>pBIL</name>
</geneLocation>
<gene>
    <name evidence="2" type="ORF">OI25_7987</name>
    <name evidence="3" type="ORF">ParKJ_21540</name>
</gene>
<evidence type="ECO:0000313" key="2">
    <source>
        <dbReference type="EMBL" id="AJZ56195.1"/>
    </source>
</evidence>
<keyword evidence="3" id="KW-0645">Protease</keyword>
<dbReference type="GeneID" id="66513238"/>